<dbReference type="RefSeq" id="WP_357986175.1">
    <property type="nucleotide sequence ID" value="NZ_JBFAIH010000025.1"/>
</dbReference>
<organism evidence="7 8">
    <name type="scientific">Nocardia fusca</name>
    <dbReference type="NCBI Taxonomy" id="941183"/>
    <lineage>
        <taxon>Bacteria</taxon>
        <taxon>Bacillati</taxon>
        <taxon>Actinomycetota</taxon>
        <taxon>Actinomycetes</taxon>
        <taxon>Mycobacteriales</taxon>
        <taxon>Nocardiaceae</taxon>
        <taxon>Nocardia</taxon>
    </lineage>
</organism>
<name>A0ABV3FHG2_9NOCA</name>
<comment type="caution">
    <text evidence="7">The sequence shown here is derived from an EMBL/GenBank/DDBJ whole genome shotgun (WGS) entry which is preliminary data.</text>
</comment>
<protein>
    <submittedName>
        <fullName evidence="7">TetR/AcrR family transcriptional regulator</fullName>
    </submittedName>
</protein>
<dbReference type="EMBL" id="JBFAIH010000025">
    <property type="protein sequence ID" value="MEV0367111.1"/>
    <property type="molecule type" value="Genomic_DNA"/>
</dbReference>
<feature type="compositionally biased region" description="Basic and acidic residues" evidence="5">
    <location>
        <begin position="39"/>
        <end position="52"/>
    </location>
</feature>
<dbReference type="Pfam" id="PF00440">
    <property type="entry name" value="TetR_N"/>
    <property type="match status" value="1"/>
</dbReference>
<feature type="domain" description="HTH tetR-type" evidence="6">
    <location>
        <begin position="86"/>
        <end position="146"/>
    </location>
</feature>
<dbReference type="InterPro" id="IPR036271">
    <property type="entry name" value="Tet_transcr_reg_TetR-rel_C_sf"/>
</dbReference>
<evidence type="ECO:0000256" key="1">
    <source>
        <dbReference type="ARBA" id="ARBA00023015"/>
    </source>
</evidence>
<dbReference type="SUPFAM" id="SSF48498">
    <property type="entry name" value="Tetracyclin repressor-like, C-terminal domain"/>
    <property type="match status" value="1"/>
</dbReference>
<feature type="region of interest" description="Disordered" evidence="5">
    <location>
        <begin position="1"/>
        <end position="63"/>
    </location>
</feature>
<keyword evidence="3" id="KW-0804">Transcription</keyword>
<dbReference type="InterPro" id="IPR009057">
    <property type="entry name" value="Homeodomain-like_sf"/>
</dbReference>
<dbReference type="PROSITE" id="PS50977">
    <property type="entry name" value="HTH_TETR_2"/>
    <property type="match status" value="1"/>
</dbReference>
<evidence type="ECO:0000313" key="7">
    <source>
        <dbReference type="EMBL" id="MEV0367111.1"/>
    </source>
</evidence>
<dbReference type="InterPro" id="IPR004111">
    <property type="entry name" value="Repressor_TetR_C"/>
</dbReference>
<feature type="DNA-binding region" description="H-T-H motif" evidence="4">
    <location>
        <begin position="109"/>
        <end position="128"/>
    </location>
</feature>
<dbReference type="PRINTS" id="PR00455">
    <property type="entry name" value="HTHTETR"/>
</dbReference>
<evidence type="ECO:0000256" key="2">
    <source>
        <dbReference type="ARBA" id="ARBA00023125"/>
    </source>
</evidence>
<accession>A0ABV3FHG2</accession>
<keyword evidence="8" id="KW-1185">Reference proteome</keyword>
<keyword evidence="2 4" id="KW-0238">DNA-binding</keyword>
<dbReference type="Pfam" id="PF02909">
    <property type="entry name" value="TetR_C_1"/>
    <property type="match status" value="1"/>
</dbReference>
<evidence type="ECO:0000259" key="6">
    <source>
        <dbReference type="PROSITE" id="PS50977"/>
    </source>
</evidence>
<gene>
    <name evidence="7" type="ORF">AB0H72_30920</name>
</gene>
<evidence type="ECO:0000313" key="8">
    <source>
        <dbReference type="Proteomes" id="UP001551658"/>
    </source>
</evidence>
<reference evidence="7 8" key="1">
    <citation type="submission" date="2024-06" db="EMBL/GenBank/DDBJ databases">
        <title>The Natural Products Discovery Center: Release of the First 8490 Sequenced Strains for Exploring Actinobacteria Biosynthetic Diversity.</title>
        <authorList>
            <person name="Kalkreuter E."/>
            <person name="Kautsar S.A."/>
            <person name="Yang D."/>
            <person name="Bader C.D."/>
            <person name="Teijaro C.N."/>
            <person name="Fluegel L."/>
            <person name="Davis C.M."/>
            <person name="Simpson J.R."/>
            <person name="Lauterbach L."/>
            <person name="Steele A.D."/>
            <person name="Gui C."/>
            <person name="Meng S."/>
            <person name="Li G."/>
            <person name="Viehrig K."/>
            <person name="Ye F."/>
            <person name="Su P."/>
            <person name="Kiefer A.F."/>
            <person name="Nichols A."/>
            <person name="Cepeda A.J."/>
            <person name="Yan W."/>
            <person name="Fan B."/>
            <person name="Jiang Y."/>
            <person name="Adhikari A."/>
            <person name="Zheng C.-J."/>
            <person name="Schuster L."/>
            <person name="Cowan T.M."/>
            <person name="Smanski M.J."/>
            <person name="Chevrette M.G."/>
            <person name="De Carvalho L.P.S."/>
            <person name="Shen B."/>
        </authorList>
    </citation>
    <scope>NUCLEOTIDE SEQUENCE [LARGE SCALE GENOMIC DNA]</scope>
    <source>
        <strain evidence="7 8">NPDC050671</strain>
    </source>
</reference>
<keyword evidence="1" id="KW-0805">Transcription regulation</keyword>
<dbReference type="InterPro" id="IPR050109">
    <property type="entry name" value="HTH-type_TetR-like_transc_reg"/>
</dbReference>
<proteinExistence type="predicted"/>
<dbReference type="Gene3D" id="1.10.10.60">
    <property type="entry name" value="Homeodomain-like"/>
    <property type="match status" value="1"/>
</dbReference>
<evidence type="ECO:0000256" key="5">
    <source>
        <dbReference type="SAM" id="MobiDB-lite"/>
    </source>
</evidence>
<evidence type="ECO:0000256" key="3">
    <source>
        <dbReference type="ARBA" id="ARBA00023163"/>
    </source>
</evidence>
<dbReference type="Gene3D" id="1.10.357.10">
    <property type="entry name" value="Tetracycline Repressor, domain 2"/>
    <property type="match status" value="1"/>
</dbReference>
<dbReference type="SUPFAM" id="SSF46689">
    <property type="entry name" value="Homeodomain-like"/>
    <property type="match status" value="1"/>
</dbReference>
<dbReference type="PANTHER" id="PTHR30055">
    <property type="entry name" value="HTH-TYPE TRANSCRIPTIONAL REGULATOR RUTR"/>
    <property type="match status" value="1"/>
</dbReference>
<evidence type="ECO:0000256" key="4">
    <source>
        <dbReference type="PROSITE-ProRule" id="PRU00335"/>
    </source>
</evidence>
<dbReference type="PANTHER" id="PTHR30055:SF151">
    <property type="entry name" value="TRANSCRIPTIONAL REGULATORY PROTEIN"/>
    <property type="match status" value="1"/>
</dbReference>
<dbReference type="InterPro" id="IPR001647">
    <property type="entry name" value="HTH_TetR"/>
</dbReference>
<sequence length="297" mass="32050">MLEAAATGRAGGSGPRVTVPAAADRNGRKSMARAGAGEDGPHPESETPREKNTGPWAAGPDSPPLSKAVELMWGLAPVGTRGPRRGLSLEQIVDTAIELADEEGFEALSMNKLAERLGFTAMSLYRYVDSKATLLEVALDRVVGMPPEIPPGTPWREALELWARAEYRVISRHTGWLNVRMSAPPLGPNNMAWLEAGLAALGGTRIPEALKLQLVMNLSLYIIGRARLAEEIKAGEEGSEGDWGIIDRLDPGRFPALTAAVRAQAFEQDDHQWATLFFDTGLGLLLDGYEQLIASYE</sequence>
<dbReference type="Proteomes" id="UP001551658">
    <property type="component" value="Unassembled WGS sequence"/>
</dbReference>